<dbReference type="InterPro" id="IPR001077">
    <property type="entry name" value="COMT_C"/>
</dbReference>
<dbReference type="InterPro" id="IPR036390">
    <property type="entry name" value="WH_DNA-bd_sf"/>
</dbReference>
<dbReference type="PROSITE" id="PS51683">
    <property type="entry name" value="SAM_OMT_II"/>
    <property type="match status" value="1"/>
</dbReference>
<accession>A0A8H4N821</accession>
<keyword evidence="3" id="KW-0949">S-adenosyl-L-methionine</keyword>
<dbReference type="Gene3D" id="1.10.10.10">
    <property type="entry name" value="Winged helix-like DNA-binding domain superfamily/Winged helix DNA-binding domain"/>
    <property type="match status" value="1"/>
</dbReference>
<dbReference type="EMBL" id="WWBZ02000013">
    <property type="protein sequence ID" value="KAF4310708.1"/>
    <property type="molecule type" value="Genomic_DNA"/>
</dbReference>
<feature type="domain" description="O-methyltransferase C-terminal" evidence="4">
    <location>
        <begin position="228"/>
        <end position="390"/>
    </location>
</feature>
<dbReference type="Gene3D" id="3.40.50.150">
    <property type="entry name" value="Vaccinia Virus protein VP39"/>
    <property type="match status" value="1"/>
</dbReference>
<dbReference type="GO" id="GO:0008171">
    <property type="term" value="F:O-methyltransferase activity"/>
    <property type="evidence" value="ECO:0007669"/>
    <property type="project" value="InterPro"/>
</dbReference>
<evidence type="ECO:0000256" key="2">
    <source>
        <dbReference type="ARBA" id="ARBA00022679"/>
    </source>
</evidence>
<comment type="caution">
    <text evidence="5">The sequence shown here is derived from an EMBL/GenBank/DDBJ whole genome shotgun (WGS) entry which is preliminary data.</text>
</comment>
<dbReference type="InterPro" id="IPR016461">
    <property type="entry name" value="COMT-like"/>
</dbReference>
<gene>
    <name evidence="5" type="ORF">GTA08_BOTSDO13636</name>
</gene>
<dbReference type="InterPro" id="IPR036388">
    <property type="entry name" value="WH-like_DNA-bd_sf"/>
</dbReference>
<protein>
    <submittedName>
        <fullName evidence="5">O-methyltransferase family 2</fullName>
    </submittedName>
</protein>
<name>A0A8H4N821_9PEZI</name>
<proteinExistence type="predicted"/>
<dbReference type="Pfam" id="PF00891">
    <property type="entry name" value="Methyltransf_2"/>
    <property type="match status" value="1"/>
</dbReference>
<organism evidence="5 6">
    <name type="scientific">Botryosphaeria dothidea</name>
    <dbReference type="NCBI Taxonomy" id="55169"/>
    <lineage>
        <taxon>Eukaryota</taxon>
        <taxon>Fungi</taxon>
        <taxon>Dikarya</taxon>
        <taxon>Ascomycota</taxon>
        <taxon>Pezizomycotina</taxon>
        <taxon>Dothideomycetes</taxon>
        <taxon>Dothideomycetes incertae sedis</taxon>
        <taxon>Botryosphaeriales</taxon>
        <taxon>Botryosphaeriaceae</taxon>
        <taxon>Botryosphaeria</taxon>
    </lineage>
</organism>
<keyword evidence="2" id="KW-0808">Transferase</keyword>
<dbReference type="PANTHER" id="PTHR43712:SF16">
    <property type="entry name" value="O-METHYLTRANSFERASE ELCB"/>
    <property type="match status" value="1"/>
</dbReference>
<evidence type="ECO:0000259" key="4">
    <source>
        <dbReference type="Pfam" id="PF00891"/>
    </source>
</evidence>
<dbReference type="InterPro" id="IPR029063">
    <property type="entry name" value="SAM-dependent_MTases_sf"/>
</dbReference>
<evidence type="ECO:0000313" key="5">
    <source>
        <dbReference type="EMBL" id="KAF4310708.1"/>
    </source>
</evidence>
<evidence type="ECO:0000256" key="3">
    <source>
        <dbReference type="ARBA" id="ARBA00022691"/>
    </source>
</evidence>
<dbReference type="SUPFAM" id="SSF46785">
    <property type="entry name" value="Winged helix' DNA-binding domain"/>
    <property type="match status" value="1"/>
</dbReference>
<dbReference type="OrthoDB" id="1606438at2759"/>
<sequence length="418" mass="46854">MSSLTAIAERALAQAKKLDAYSQSRGLPPTHFFYDTLGDLPKELEENRRELVNASQDLKRLALGPVGMMLETLFTFTDLQSLRFVYTHNVPAHVPIDGEISFPELARAAGVDEGLLRRFLQHAMINRVFAETRPGFVRHTAASRILHCNSEAMDTIGFLVEDLAPAALKVTEAHRQWPSSAEPNETGFNVENKTDEPFYLELAKDAERARRFGGGMRFMTRGSLYDLEHLVRGYDWAALDRIGGTVVDVGGGHGGVSTVLAASFPNINFVVQDLPGTAKEGEDILPAHLRGRVSFQGHDFFTEQPVKRADIYFFRFILHNWSDKYASRILANLTPALKPGSRVVIYEFLPDDVATTKWSNKQPRNLDMIQALGWNSLERTSRDWEKLFQKVDSRLEFLGTRTPEGSCVSLIEAVWAEG</sequence>
<keyword evidence="6" id="KW-1185">Reference proteome</keyword>
<dbReference type="AlphaFoldDB" id="A0A8H4N821"/>
<dbReference type="PANTHER" id="PTHR43712">
    <property type="entry name" value="PUTATIVE (AFU_ORTHOLOGUE AFUA_4G14580)-RELATED"/>
    <property type="match status" value="1"/>
</dbReference>
<evidence type="ECO:0000313" key="6">
    <source>
        <dbReference type="Proteomes" id="UP000572817"/>
    </source>
</evidence>
<keyword evidence="1" id="KW-0489">Methyltransferase</keyword>
<dbReference type="SUPFAM" id="SSF53335">
    <property type="entry name" value="S-adenosyl-L-methionine-dependent methyltransferases"/>
    <property type="match status" value="1"/>
</dbReference>
<reference evidence="5" key="1">
    <citation type="submission" date="2020-04" db="EMBL/GenBank/DDBJ databases">
        <title>Genome Assembly and Annotation of Botryosphaeria dothidea sdau 11-99, a Latent Pathogen of Apple Fruit Ring Rot in China.</title>
        <authorList>
            <person name="Yu C."/>
            <person name="Diao Y."/>
            <person name="Lu Q."/>
            <person name="Zhao J."/>
            <person name="Cui S."/>
            <person name="Peng C."/>
            <person name="He B."/>
            <person name="Liu H."/>
        </authorList>
    </citation>
    <scope>NUCLEOTIDE SEQUENCE [LARGE SCALE GENOMIC DNA]</scope>
    <source>
        <strain evidence="5">Sdau11-99</strain>
    </source>
</reference>
<dbReference type="Proteomes" id="UP000572817">
    <property type="component" value="Unassembled WGS sequence"/>
</dbReference>
<dbReference type="GO" id="GO:0032259">
    <property type="term" value="P:methylation"/>
    <property type="evidence" value="ECO:0007669"/>
    <property type="project" value="UniProtKB-KW"/>
</dbReference>
<evidence type="ECO:0000256" key="1">
    <source>
        <dbReference type="ARBA" id="ARBA00022603"/>
    </source>
</evidence>